<feature type="transmembrane region" description="Helical" evidence="5">
    <location>
        <begin position="339"/>
        <end position="358"/>
    </location>
</feature>
<reference evidence="6" key="1">
    <citation type="journal article" date="2023" name="Access Microbiol">
        <title>De-novo genome assembly for Akanthomyces muscarius, a biocontrol agent of insect agricultural pests.</title>
        <authorList>
            <person name="Erdos Z."/>
            <person name="Studholme D.J."/>
            <person name="Raymond B."/>
            <person name="Sharma M."/>
        </authorList>
    </citation>
    <scope>NUCLEOTIDE SEQUENCE</scope>
    <source>
        <strain evidence="6">Ve6</strain>
    </source>
</reference>
<keyword evidence="4 5" id="KW-0472">Membrane</keyword>
<dbReference type="AlphaFoldDB" id="A0A9W8Q6M2"/>
<comment type="caution">
    <text evidence="6">The sequence shown here is derived from an EMBL/GenBank/DDBJ whole genome shotgun (WGS) entry which is preliminary data.</text>
</comment>
<evidence type="ECO:0000313" key="6">
    <source>
        <dbReference type="EMBL" id="KAJ4146831.1"/>
    </source>
</evidence>
<dbReference type="Pfam" id="PF01544">
    <property type="entry name" value="CorA"/>
    <property type="match status" value="1"/>
</dbReference>
<dbReference type="InterPro" id="IPR045863">
    <property type="entry name" value="CorA_TM1_TM2"/>
</dbReference>
<evidence type="ECO:0000256" key="5">
    <source>
        <dbReference type="SAM" id="Phobius"/>
    </source>
</evidence>
<dbReference type="InterPro" id="IPR002523">
    <property type="entry name" value="MgTranspt_CorA/ZnTranspt_ZntB"/>
</dbReference>
<evidence type="ECO:0000313" key="7">
    <source>
        <dbReference type="Proteomes" id="UP001144673"/>
    </source>
</evidence>
<dbReference type="GO" id="GO:0046873">
    <property type="term" value="F:metal ion transmembrane transporter activity"/>
    <property type="evidence" value="ECO:0007669"/>
    <property type="project" value="InterPro"/>
</dbReference>
<keyword evidence="2 5" id="KW-0812">Transmembrane</keyword>
<organism evidence="6 7">
    <name type="scientific">Akanthomyces muscarius</name>
    <name type="common">Entomopathogenic fungus</name>
    <name type="synonym">Lecanicillium muscarium</name>
    <dbReference type="NCBI Taxonomy" id="2231603"/>
    <lineage>
        <taxon>Eukaryota</taxon>
        <taxon>Fungi</taxon>
        <taxon>Dikarya</taxon>
        <taxon>Ascomycota</taxon>
        <taxon>Pezizomycotina</taxon>
        <taxon>Sordariomycetes</taxon>
        <taxon>Hypocreomycetidae</taxon>
        <taxon>Hypocreales</taxon>
        <taxon>Cordycipitaceae</taxon>
        <taxon>Akanthomyces</taxon>
    </lineage>
</organism>
<dbReference type="EMBL" id="JAJHUN010000010">
    <property type="protein sequence ID" value="KAJ4146831.1"/>
    <property type="molecule type" value="Genomic_DNA"/>
</dbReference>
<dbReference type="GeneID" id="80888549"/>
<evidence type="ECO:0000256" key="1">
    <source>
        <dbReference type="ARBA" id="ARBA00004141"/>
    </source>
</evidence>
<name>A0A9W8Q6M2_AKAMU</name>
<evidence type="ECO:0000256" key="4">
    <source>
        <dbReference type="ARBA" id="ARBA00023136"/>
    </source>
</evidence>
<dbReference type="SUPFAM" id="SSF144083">
    <property type="entry name" value="Magnesium transport protein CorA, transmembrane region"/>
    <property type="match status" value="1"/>
</dbReference>
<sequence>MAQAVNTTRPYADLIQSTHGESKSWLVNFLRKGYSIQRSEARDPYIDIYILDTTDGNMSCQHFRPHRSDEADALFLTALGTRPSNSKTRLVLVQGGQLKDMNPAYLDAIGWCYRLDPPFFYTYLQDALYLSEGERLGGLGRLPVTLPSENGHITVATETLDSFANAAILKNDGLNTIVMLGLDHFGNRIETLKRCLMDVTIFSNEAIVAADVYPCDFLLPYIRNSLKEIAGRSRRHGHMQPKQQGHRQSSTFQWEWNQADYRNLLRSKISISRFLERSYATSFQGKPQLASVIQDYDFLIAETRENAAQLQGLLQNETSRQALMVTKKSLEQAHAVRRITIVGIVFIPLSFATSFFGMNFEQLGAGTLHIGFFFLLAAIAGLAAWALAASIEPTEQLWTRAQNRLGERDFPFLDDISLLNDYTWVTKTMIVWSWMCRKSLLASTLDGLWQEEKGKLMDERNEGFEERIPHFKRIMLWRTLLSIIRRLSEKLKLSALKWTAWIWQLSPEASNAEPSITPTT</sequence>
<protein>
    <submittedName>
        <fullName evidence="6">Uncharacterized protein</fullName>
    </submittedName>
</protein>
<keyword evidence="3 5" id="KW-1133">Transmembrane helix</keyword>
<feature type="transmembrane region" description="Helical" evidence="5">
    <location>
        <begin position="370"/>
        <end position="391"/>
    </location>
</feature>
<dbReference type="Gene3D" id="1.20.58.340">
    <property type="entry name" value="Magnesium transport protein CorA, transmembrane region"/>
    <property type="match status" value="1"/>
</dbReference>
<evidence type="ECO:0000256" key="2">
    <source>
        <dbReference type="ARBA" id="ARBA00022692"/>
    </source>
</evidence>
<dbReference type="Proteomes" id="UP001144673">
    <property type="component" value="Chromosome 3"/>
</dbReference>
<proteinExistence type="predicted"/>
<keyword evidence="7" id="KW-1185">Reference proteome</keyword>
<gene>
    <name evidence="6" type="ORF">LMH87_001390</name>
</gene>
<comment type="subcellular location">
    <subcellularLocation>
        <location evidence="1">Membrane</location>
        <topology evidence="1">Multi-pass membrane protein</topology>
    </subcellularLocation>
</comment>
<dbReference type="GO" id="GO:0016020">
    <property type="term" value="C:membrane"/>
    <property type="evidence" value="ECO:0007669"/>
    <property type="project" value="UniProtKB-SubCell"/>
</dbReference>
<accession>A0A9W8Q6M2</accession>
<evidence type="ECO:0000256" key="3">
    <source>
        <dbReference type="ARBA" id="ARBA00022989"/>
    </source>
</evidence>
<dbReference type="RefSeq" id="XP_056049772.1">
    <property type="nucleotide sequence ID" value="XM_056192658.1"/>
</dbReference>
<dbReference type="KEGG" id="amus:LMH87_001390"/>